<feature type="compositionally biased region" description="Acidic residues" evidence="1">
    <location>
        <begin position="472"/>
        <end position="488"/>
    </location>
</feature>
<evidence type="ECO:0000256" key="1">
    <source>
        <dbReference type="SAM" id="MobiDB-lite"/>
    </source>
</evidence>
<feature type="compositionally biased region" description="Low complexity" evidence="1">
    <location>
        <begin position="1031"/>
        <end position="1043"/>
    </location>
</feature>
<feature type="region of interest" description="Disordered" evidence="1">
    <location>
        <begin position="1031"/>
        <end position="1053"/>
    </location>
</feature>
<feature type="region of interest" description="Disordered" evidence="1">
    <location>
        <begin position="736"/>
        <end position="769"/>
    </location>
</feature>
<feature type="compositionally biased region" description="Basic and acidic residues" evidence="1">
    <location>
        <begin position="446"/>
        <end position="459"/>
    </location>
</feature>
<feature type="region of interest" description="Disordered" evidence="1">
    <location>
        <begin position="652"/>
        <end position="708"/>
    </location>
</feature>
<dbReference type="RefSeq" id="XP_013328357.1">
    <property type="nucleotide sequence ID" value="XM_013472903.1"/>
</dbReference>
<feature type="compositionally biased region" description="Polar residues" evidence="1">
    <location>
        <begin position="185"/>
        <end position="196"/>
    </location>
</feature>
<feature type="compositionally biased region" description="Acidic residues" evidence="1">
    <location>
        <begin position="607"/>
        <end position="623"/>
    </location>
</feature>
<feature type="region of interest" description="Disordered" evidence="1">
    <location>
        <begin position="266"/>
        <end position="510"/>
    </location>
</feature>
<feature type="compositionally biased region" description="Basic and acidic residues" evidence="1">
    <location>
        <begin position="138"/>
        <end position="147"/>
    </location>
</feature>
<feature type="compositionally biased region" description="Polar residues" evidence="1">
    <location>
        <begin position="738"/>
        <end position="757"/>
    </location>
</feature>
<gene>
    <name evidence="2" type="ORF">T310_4266</name>
</gene>
<dbReference type="Proteomes" id="UP000053958">
    <property type="component" value="Unassembled WGS sequence"/>
</dbReference>
<feature type="region of interest" description="Disordered" evidence="1">
    <location>
        <begin position="529"/>
        <end position="633"/>
    </location>
</feature>
<accession>A0A0F4YUH6</accession>
<feature type="compositionally biased region" description="Basic and acidic residues" evidence="1">
    <location>
        <begin position="398"/>
        <end position="412"/>
    </location>
</feature>
<feature type="region of interest" description="Disordered" evidence="1">
    <location>
        <begin position="1"/>
        <end position="230"/>
    </location>
</feature>
<protein>
    <submittedName>
        <fullName evidence="2">Uncharacterized protein</fullName>
    </submittedName>
</protein>
<feature type="compositionally biased region" description="Polar residues" evidence="1">
    <location>
        <begin position="123"/>
        <end position="135"/>
    </location>
</feature>
<evidence type="ECO:0000313" key="2">
    <source>
        <dbReference type="EMBL" id="KKA21745.1"/>
    </source>
</evidence>
<feature type="compositionally biased region" description="Basic and acidic residues" evidence="1">
    <location>
        <begin position="197"/>
        <end position="223"/>
    </location>
</feature>
<feature type="compositionally biased region" description="Low complexity" evidence="1">
    <location>
        <begin position="586"/>
        <end position="598"/>
    </location>
</feature>
<dbReference type="OrthoDB" id="5408302at2759"/>
<evidence type="ECO:0000313" key="3">
    <source>
        <dbReference type="Proteomes" id="UP000053958"/>
    </source>
</evidence>
<feature type="compositionally biased region" description="Basic and acidic residues" evidence="1">
    <location>
        <begin position="665"/>
        <end position="683"/>
    </location>
</feature>
<dbReference type="AlphaFoldDB" id="A0A0F4YUH6"/>
<keyword evidence="3" id="KW-1185">Reference proteome</keyword>
<dbReference type="EMBL" id="LASV01000171">
    <property type="protein sequence ID" value="KKA21745.1"/>
    <property type="molecule type" value="Genomic_DNA"/>
</dbReference>
<comment type="caution">
    <text evidence="2">The sequence shown here is derived from an EMBL/GenBank/DDBJ whole genome shotgun (WGS) entry which is preliminary data.</text>
</comment>
<proteinExistence type="predicted"/>
<name>A0A0F4YUH6_RASE3</name>
<feature type="compositionally biased region" description="Basic and acidic residues" evidence="1">
    <location>
        <begin position="322"/>
        <end position="335"/>
    </location>
</feature>
<sequence length="1082" mass="115550">MAPSTVFAYWRRDHRRQASSSRPDSPLAVAPTVSSADSGPPQLPQLPSTPTLSDTIIESAGLSDSLSPSPFTEHPPDVPKVDGRGSHGQSARHSSANFPVPSPSSEDPARPHSSPENGVKQGGFTSQLNHSQQSIPVHRPDHSEMNSHKPSSPWRRGFGKGILSHQADDHKGGASHGGTAGSGLRINTTAQGAGRSSTKESKLESVSSRREGHHHDPPAEHVHQKSGKTKFHLLNPMSLLARRRSSQFLSSRQEEVKFAAQSVVPAIPDDYDPRIRGNIVHDFSAPRPRRNVPVKGSGHEPQASAQESSGAEQQKPWSEHSPVFKEHFGEDRKPLQVENKGYLQSELMTNSTLSDRDPSELPAFARKLPLRVPENDNSKPVEQTIEVPNPEPRPPSPPREHSPPRHPPKETTDAAQQAPGVPSRLKSDASRFSFDMGGVGSSVQEKLLEEKHKEKEAARRQQALLERSSYSDFDEDDFDYDAMEDDGGIEEKIPGVNADADDDEFNSGVHGVVGTAQTSLFVPALPTIAASPISPTGSHSGILAKPQDAQGQAAGNVTTSDPTSLNQRRPSSDYGDDTDAAGQKIGPGSESAPAAAGNKEAKASQSIDDDDLYYDDGGFDELPADAGDGVFDESVFDDENSHLYQRKFYPGTRIPIGTEGLPGPDHPEGPVESESSKNSDLRHMPSLASEFRHDPSRFSGAEAPKATGGVLTEQNLEAFHNALARVAEEAAAGKGLQRNMSVSETSLGQDSAAQTADSHPGLISDDSRLSHQTMGFDDVADDFNYDDYDGYDDDPIIAEANAEALENDDEGFYGREFGFYAHAHGNCDPEPFHGGYFGPRGVEGINRSHSGRGNFREPSLTPITERSEWSTRNSIISLTTHGAAAAAQSNPSLSSPGLAQLVDMGNIDDEMSLEALMKLRRGAFGGSNGSLRSSAGSLSPQAAPAASSNRCSFLSIPEDGPMLNTTAEGSSPLADPTGAPGGGHYVSSPLIDRESIPGSPTLTLHQPAGLRQGLTGEGGEAVRAAVTAAKASHSRNSSSASISYVQETNEDGSSKWVLERRRLSDSGEVEVYEREVLGEGRI</sequence>
<feature type="compositionally biased region" description="Polar residues" evidence="1">
    <location>
        <begin position="549"/>
        <end position="569"/>
    </location>
</feature>
<dbReference type="GeneID" id="25316614"/>
<dbReference type="STRING" id="1408163.A0A0F4YUH6"/>
<organism evidence="2 3">
    <name type="scientific">Rasamsonia emersonii (strain ATCC 16479 / CBS 393.64 / IMI 116815)</name>
    <dbReference type="NCBI Taxonomy" id="1408163"/>
    <lineage>
        <taxon>Eukaryota</taxon>
        <taxon>Fungi</taxon>
        <taxon>Dikarya</taxon>
        <taxon>Ascomycota</taxon>
        <taxon>Pezizomycotina</taxon>
        <taxon>Eurotiomycetes</taxon>
        <taxon>Eurotiomycetidae</taxon>
        <taxon>Eurotiales</taxon>
        <taxon>Trichocomaceae</taxon>
        <taxon>Rasamsonia</taxon>
    </lineage>
</organism>
<feature type="compositionally biased region" description="Polar residues" evidence="1">
    <location>
        <begin position="87"/>
        <end position="97"/>
    </location>
</feature>
<reference evidence="2 3" key="1">
    <citation type="submission" date="2015-04" db="EMBL/GenBank/DDBJ databases">
        <authorList>
            <person name="Heijne W.H."/>
            <person name="Fedorova N.D."/>
            <person name="Nierman W.C."/>
            <person name="Vollebregt A.W."/>
            <person name="Zhao Z."/>
            <person name="Wu L."/>
            <person name="Kumar M."/>
            <person name="Stam H."/>
            <person name="van den Berg M.A."/>
            <person name="Pel H.J."/>
        </authorList>
    </citation>
    <scope>NUCLEOTIDE SEQUENCE [LARGE SCALE GENOMIC DNA]</scope>
    <source>
        <strain evidence="2 3">CBS 393.64</strain>
    </source>
</reference>
<feature type="compositionally biased region" description="Polar residues" evidence="1">
    <location>
        <begin position="303"/>
        <end position="316"/>
    </location>
</feature>
<feature type="compositionally biased region" description="Basic and acidic residues" evidence="1">
    <location>
        <begin position="74"/>
        <end position="85"/>
    </location>
</feature>